<dbReference type="KEGG" id="cpy:Cphy_2519"/>
<organism evidence="2 3">
    <name type="scientific">Lachnoclostridium phytofermentans (strain ATCC 700394 / DSM 18823 / ISDg)</name>
    <name type="common">Clostridium phytofermentans</name>
    <dbReference type="NCBI Taxonomy" id="357809"/>
    <lineage>
        <taxon>Bacteria</taxon>
        <taxon>Bacillati</taxon>
        <taxon>Bacillota</taxon>
        <taxon>Clostridia</taxon>
        <taxon>Lachnospirales</taxon>
        <taxon>Lachnospiraceae</taxon>
    </lineage>
</organism>
<keyword evidence="3" id="KW-1185">Reference proteome</keyword>
<dbReference type="EMBL" id="CP000885">
    <property type="protein sequence ID" value="ABX42880.1"/>
    <property type="molecule type" value="Genomic_DNA"/>
</dbReference>
<name>A9KMC6_LACP7</name>
<dbReference type="Pfam" id="PF09581">
    <property type="entry name" value="Spore_III_AF"/>
    <property type="match status" value="1"/>
</dbReference>
<dbReference type="eggNOG" id="ENOG503322G">
    <property type="taxonomic scope" value="Bacteria"/>
</dbReference>
<evidence type="ECO:0000256" key="1">
    <source>
        <dbReference type="SAM" id="Phobius"/>
    </source>
</evidence>
<reference evidence="3" key="1">
    <citation type="submission" date="2007-11" db="EMBL/GenBank/DDBJ databases">
        <title>Complete genome sequence of Clostridium phytofermentans ISDg.</title>
        <authorList>
            <person name="Leschine S.B."/>
            <person name="Warnick T.A."/>
            <person name="Blanchard J.L."/>
            <person name="Schnell D.J."/>
            <person name="Petit E.L."/>
            <person name="LaTouf W.G."/>
            <person name="Copeland A."/>
            <person name="Lucas S."/>
            <person name="Lapidus A."/>
            <person name="Barry K."/>
            <person name="Glavina del Rio T."/>
            <person name="Dalin E."/>
            <person name="Tice H."/>
            <person name="Pitluck S."/>
            <person name="Kiss H."/>
            <person name="Brettin T."/>
            <person name="Bruce D."/>
            <person name="Detter J.C."/>
            <person name="Han C."/>
            <person name="Kuske C."/>
            <person name="Schmutz J."/>
            <person name="Larimer F."/>
            <person name="Land M."/>
            <person name="Hauser L."/>
            <person name="Kyrpides N."/>
            <person name="Kim E.A."/>
            <person name="Richardson P."/>
        </authorList>
    </citation>
    <scope>NUCLEOTIDE SEQUENCE [LARGE SCALE GENOMIC DNA]</scope>
    <source>
        <strain evidence="3">ATCC 700394 / DSM 18823 / ISDg</strain>
    </source>
</reference>
<dbReference type="AlphaFoldDB" id="A9KMC6"/>
<evidence type="ECO:0000313" key="3">
    <source>
        <dbReference type="Proteomes" id="UP000000370"/>
    </source>
</evidence>
<dbReference type="HOGENOM" id="CLU_104128_1_0_9"/>
<evidence type="ECO:0008006" key="4">
    <source>
        <dbReference type="Google" id="ProtNLM"/>
    </source>
</evidence>
<keyword evidence="1" id="KW-0812">Transmembrane</keyword>
<keyword evidence="1" id="KW-1133">Transmembrane helix</keyword>
<gene>
    <name evidence="2" type="ordered locus">Cphy_2519</name>
</gene>
<proteinExistence type="predicted"/>
<feature type="transmembrane region" description="Helical" evidence="1">
    <location>
        <begin position="36"/>
        <end position="58"/>
    </location>
</feature>
<dbReference type="InterPro" id="IPR014245">
    <property type="entry name" value="Spore_III_AF"/>
</dbReference>
<keyword evidence="1" id="KW-0472">Membrane</keyword>
<dbReference type="Proteomes" id="UP000000370">
    <property type="component" value="Chromosome"/>
</dbReference>
<accession>A9KMC6</accession>
<dbReference type="RefSeq" id="WP_012200533.1">
    <property type="nucleotide sequence ID" value="NC_010001.1"/>
</dbReference>
<dbReference type="OrthoDB" id="1779586at2"/>
<sequence>MGIINSLYSWMKNIIIFLILVTVIFNLLGKSNYKKYVGLVTGLILVLLVVTPVINLFGKEDILNFSLNSHGTLVQAEDISKDLFRMEKLSDDSMFSEYIEVLRGQTVKLLSEKGLILRSMKIEINKDKDSINFGKILGMDIKASYLRTSEETKEGGVSGIEQVEPITIGQIKVDSKEKESHENQQISLSPMEINIKNMLADFYNVDSSNINISIQEDHDGEKH</sequence>
<feature type="transmembrane region" description="Helical" evidence="1">
    <location>
        <begin position="6"/>
        <end position="29"/>
    </location>
</feature>
<protein>
    <recommendedName>
        <fullName evidence="4">Stage III sporulation protein AF</fullName>
    </recommendedName>
</protein>
<evidence type="ECO:0000313" key="2">
    <source>
        <dbReference type="EMBL" id="ABX42880.1"/>
    </source>
</evidence>
<dbReference type="STRING" id="357809.Cphy_2519"/>